<feature type="chain" id="PRO_5004555259" description="YncE family protein" evidence="1">
    <location>
        <begin position="23"/>
        <end position="379"/>
    </location>
</feature>
<feature type="signal peptide" evidence="1">
    <location>
        <begin position="1"/>
        <end position="22"/>
    </location>
</feature>
<dbReference type="HOGENOM" id="CLU_713312_0_0_5"/>
<dbReference type="STRING" id="1123360.thalar_02315"/>
<dbReference type="OrthoDB" id="9768634at2"/>
<organism evidence="2 3">
    <name type="scientific">Litoreibacter arenae DSM 19593</name>
    <dbReference type="NCBI Taxonomy" id="1123360"/>
    <lineage>
        <taxon>Bacteria</taxon>
        <taxon>Pseudomonadati</taxon>
        <taxon>Pseudomonadota</taxon>
        <taxon>Alphaproteobacteria</taxon>
        <taxon>Rhodobacterales</taxon>
        <taxon>Roseobacteraceae</taxon>
        <taxon>Litoreibacter</taxon>
    </lineage>
</organism>
<dbReference type="RefSeq" id="WP_021100870.1">
    <property type="nucleotide sequence ID" value="NZ_KE557307.1"/>
</dbReference>
<evidence type="ECO:0000313" key="2">
    <source>
        <dbReference type="EMBL" id="EPX78523.1"/>
    </source>
</evidence>
<dbReference type="SUPFAM" id="SSF51004">
    <property type="entry name" value="C-terminal (heme d1) domain of cytochrome cd1-nitrite reductase"/>
    <property type="match status" value="1"/>
</dbReference>
<name>S9QG15_9RHOB</name>
<dbReference type="PANTHER" id="PTHR47197:SF3">
    <property type="entry name" value="DIHYDRO-HEME D1 DEHYDROGENASE"/>
    <property type="match status" value="1"/>
</dbReference>
<dbReference type="PATRIC" id="fig|1123360.3.peg.2293"/>
<comment type="caution">
    <text evidence="2">The sequence shown here is derived from an EMBL/GenBank/DDBJ whole genome shotgun (WGS) entry which is preliminary data.</text>
</comment>
<keyword evidence="3" id="KW-1185">Reference proteome</keyword>
<proteinExistence type="predicted"/>
<sequence length="379" mass="41083">MKPICTLLATTALAAIAGSATAEQTAVVLYETKGTATPRHEALAFVEVDPEAPDFGEILAEIPLPSDMIAHHIFYNPARDRAYVTSLGRSELTVFDVTAFPWRKTVVDVPDCVVGEDVAFSAKLDRWYLTCMGSSVIVVGDGKTDKVIETVPTPEPWPHGITVRDDLGRVLATSTEDPVDPTVIGDSIVEFDLETMEHLATYATTDPDGAPSSPVEIFFVPGAEPPVAYVTNAASADLWIAEWRPEEERFDLRQAFDFAPLGQKVPLEVYFDADAKRAYVTTTAPGHLNAFDITDPLYPRHLGAAETAPGAHHLAFSEDGRLALVQNGLANIEGINDGSISVVDLEVMEMIDSIDTFKNAGFTVNMIELLPDSPHVHTH</sequence>
<dbReference type="AlphaFoldDB" id="S9QG15"/>
<evidence type="ECO:0000256" key="1">
    <source>
        <dbReference type="SAM" id="SignalP"/>
    </source>
</evidence>
<keyword evidence="1" id="KW-0732">Signal</keyword>
<gene>
    <name evidence="2" type="ORF">thalar_02315</name>
</gene>
<accession>S9QG15</accession>
<dbReference type="eggNOG" id="COG3391">
    <property type="taxonomic scope" value="Bacteria"/>
</dbReference>
<dbReference type="InterPro" id="IPR015943">
    <property type="entry name" value="WD40/YVTN_repeat-like_dom_sf"/>
</dbReference>
<dbReference type="InterPro" id="IPR051200">
    <property type="entry name" value="Host-pathogen_enzymatic-act"/>
</dbReference>
<dbReference type="Proteomes" id="UP000015351">
    <property type="component" value="Unassembled WGS sequence"/>
</dbReference>
<reference evidence="3" key="1">
    <citation type="journal article" date="2013" name="Stand. Genomic Sci.">
        <title>Genome sequence of the Litoreibacter arenae type strain (DSM 19593(T)), a member of the Roseobacter clade isolated from sea sand.</title>
        <authorList>
            <person name="Riedel T."/>
            <person name="Fiebig A."/>
            <person name="Petersen J."/>
            <person name="Gronow S."/>
            <person name="Kyrpides N.C."/>
            <person name="Goker M."/>
            <person name="Klenk H.P."/>
        </authorList>
    </citation>
    <scope>NUCLEOTIDE SEQUENCE [LARGE SCALE GENOMIC DNA]</scope>
    <source>
        <strain evidence="3">DSM 19593</strain>
    </source>
</reference>
<evidence type="ECO:0000313" key="3">
    <source>
        <dbReference type="Proteomes" id="UP000015351"/>
    </source>
</evidence>
<protein>
    <recommendedName>
        <fullName evidence="4">YncE family protein</fullName>
    </recommendedName>
</protein>
<dbReference type="Gene3D" id="2.130.10.10">
    <property type="entry name" value="YVTN repeat-like/Quinoprotein amine dehydrogenase"/>
    <property type="match status" value="2"/>
</dbReference>
<evidence type="ECO:0008006" key="4">
    <source>
        <dbReference type="Google" id="ProtNLM"/>
    </source>
</evidence>
<dbReference type="EMBL" id="AONI01000011">
    <property type="protein sequence ID" value="EPX78523.1"/>
    <property type="molecule type" value="Genomic_DNA"/>
</dbReference>
<dbReference type="InterPro" id="IPR011048">
    <property type="entry name" value="Haem_d1_sf"/>
</dbReference>
<dbReference type="PANTHER" id="PTHR47197">
    <property type="entry name" value="PROTEIN NIRF"/>
    <property type="match status" value="1"/>
</dbReference>